<comment type="caution">
    <text evidence="10">The sequence shown here is derived from an EMBL/GenBank/DDBJ whole genome shotgun (WGS) entry which is preliminary data.</text>
</comment>
<dbReference type="OrthoDB" id="6486656at2759"/>
<feature type="domain" description="Zn(2)-C6 fungal-type" evidence="9">
    <location>
        <begin position="29"/>
        <end position="58"/>
    </location>
</feature>
<dbReference type="GO" id="GO:0003677">
    <property type="term" value="F:DNA binding"/>
    <property type="evidence" value="ECO:0007669"/>
    <property type="project" value="UniProtKB-KW"/>
</dbReference>
<evidence type="ECO:0000256" key="8">
    <source>
        <dbReference type="SAM" id="MobiDB-lite"/>
    </source>
</evidence>
<feature type="compositionally biased region" description="Polar residues" evidence="8">
    <location>
        <begin position="242"/>
        <end position="255"/>
    </location>
</feature>
<keyword evidence="2" id="KW-0479">Metal-binding</keyword>
<name>A0A9P8V988_9PEZI</name>
<dbReference type="SMART" id="SM00066">
    <property type="entry name" value="GAL4"/>
    <property type="match status" value="1"/>
</dbReference>
<evidence type="ECO:0000313" key="11">
    <source>
        <dbReference type="Proteomes" id="UP000770015"/>
    </source>
</evidence>
<dbReference type="InterPro" id="IPR001138">
    <property type="entry name" value="Zn2Cys6_DnaBD"/>
</dbReference>
<evidence type="ECO:0000256" key="7">
    <source>
        <dbReference type="ARBA" id="ARBA00023242"/>
    </source>
</evidence>
<keyword evidence="4" id="KW-0805">Transcription regulation</keyword>
<dbReference type="Pfam" id="PF00172">
    <property type="entry name" value="Zn_clus"/>
    <property type="match status" value="1"/>
</dbReference>
<accession>A0A9P8V988</accession>
<evidence type="ECO:0000256" key="5">
    <source>
        <dbReference type="ARBA" id="ARBA00023125"/>
    </source>
</evidence>
<keyword evidence="5" id="KW-0238">DNA-binding</keyword>
<dbReference type="PANTHER" id="PTHR31313:SF78">
    <property type="entry name" value="TRANSCRIPTION FACTOR DOMAIN-CONTAINING PROTEIN"/>
    <property type="match status" value="1"/>
</dbReference>
<evidence type="ECO:0000259" key="9">
    <source>
        <dbReference type="PROSITE" id="PS50048"/>
    </source>
</evidence>
<keyword evidence="3" id="KW-0862">Zinc</keyword>
<evidence type="ECO:0000256" key="1">
    <source>
        <dbReference type="ARBA" id="ARBA00004123"/>
    </source>
</evidence>
<protein>
    <recommendedName>
        <fullName evidence="9">Zn(2)-C6 fungal-type domain-containing protein</fullName>
    </recommendedName>
</protein>
<dbReference type="Proteomes" id="UP000770015">
    <property type="component" value="Unassembled WGS sequence"/>
</dbReference>
<feature type="region of interest" description="Disordered" evidence="8">
    <location>
        <begin position="1"/>
        <end position="23"/>
    </location>
</feature>
<dbReference type="GO" id="GO:0000981">
    <property type="term" value="F:DNA-binding transcription factor activity, RNA polymerase II-specific"/>
    <property type="evidence" value="ECO:0007669"/>
    <property type="project" value="InterPro"/>
</dbReference>
<dbReference type="Gene3D" id="4.10.240.10">
    <property type="entry name" value="Zn(2)-C6 fungal-type DNA-binding domain"/>
    <property type="match status" value="1"/>
</dbReference>
<feature type="compositionally biased region" description="Polar residues" evidence="8">
    <location>
        <begin position="165"/>
        <end position="181"/>
    </location>
</feature>
<dbReference type="PROSITE" id="PS50048">
    <property type="entry name" value="ZN2_CY6_FUNGAL_2"/>
    <property type="match status" value="1"/>
</dbReference>
<dbReference type="PANTHER" id="PTHR31313">
    <property type="entry name" value="TY1 ENHANCER ACTIVATOR"/>
    <property type="match status" value="1"/>
</dbReference>
<organism evidence="10 11">
    <name type="scientific">Plectosphaerella plurivora</name>
    <dbReference type="NCBI Taxonomy" id="936078"/>
    <lineage>
        <taxon>Eukaryota</taxon>
        <taxon>Fungi</taxon>
        <taxon>Dikarya</taxon>
        <taxon>Ascomycota</taxon>
        <taxon>Pezizomycotina</taxon>
        <taxon>Sordariomycetes</taxon>
        <taxon>Hypocreomycetidae</taxon>
        <taxon>Glomerellales</taxon>
        <taxon>Plectosphaerellaceae</taxon>
        <taxon>Plectosphaerella</taxon>
    </lineage>
</organism>
<proteinExistence type="predicted"/>
<dbReference type="CDD" id="cd12148">
    <property type="entry name" value="fungal_TF_MHR"/>
    <property type="match status" value="1"/>
</dbReference>
<comment type="subcellular location">
    <subcellularLocation>
        <location evidence="1">Nucleus</location>
    </subcellularLocation>
</comment>
<dbReference type="SUPFAM" id="SSF57701">
    <property type="entry name" value="Zn2/Cys6 DNA-binding domain"/>
    <property type="match status" value="1"/>
</dbReference>
<dbReference type="CDD" id="cd00067">
    <property type="entry name" value="GAL4"/>
    <property type="match status" value="1"/>
</dbReference>
<evidence type="ECO:0000256" key="3">
    <source>
        <dbReference type="ARBA" id="ARBA00022833"/>
    </source>
</evidence>
<evidence type="ECO:0000256" key="2">
    <source>
        <dbReference type="ARBA" id="ARBA00022723"/>
    </source>
</evidence>
<gene>
    <name evidence="10" type="ORF">F5X68DRAFT_262706</name>
</gene>
<keyword evidence="7" id="KW-0539">Nucleus</keyword>
<keyword evidence="11" id="KW-1185">Reference proteome</keyword>
<reference evidence="10" key="1">
    <citation type="journal article" date="2021" name="Nat. Commun.">
        <title>Genetic determinants of endophytism in the Arabidopsis root mycobiome.</title>
        <authorList>
            <person name="Mesny F."/>
            <person name="Miyauchi S."/>
            <person name="Thiergart T."/>
            <person name="Pickel B."/>
            <person name="Atanasova L."/>
            <person name="Karlsson M."/>
            <person name="Huettel B."/>
            <person name="Barry K.W."/>
            <person name="Haridas S."/>
            <person name="Chen C."/>
            <person name="Bauer D."/>
            <person name="Andreopoulos W."/>
            <person name="Pangilinan J."/>
            <person name="LaButti K."/>
            <person name="Riley R."/>
            <person name="Lipzen A."/>
            <person name="Clum A."/>
            <person name="Drula E."/>
            <person name="Henrissat B."/>
            <person name="Kohler A."/>
            <person name="Grigoriev I.V."/>
            <person name="Martin F.M."/>
            <person name="Hacquard S."/>
        </authorList>
    </citation>
    <scope>NUCLEOTIDE SEQUENCE</scope>
    <source>
        <strain evidence="10">MPI-SDFR-AT-0117</strain>
    </source>
</reference>
<feature type="region of interest" description="Disordered" evidence="8">
    <location>
        <begin position="241"/>
        <end position="266"/>
    </location>
</feature>
<dbReference type="GO" id="GO:0005634">
    <property type="term" value="C:nucleus"/>
    <property type="evidence" value="ECO:0007669"/>
    <property type="project" value="UniProtKB-SubCell"/>
</dbReference>
<dbReference type="EMBL" id="JAGSXJ010000015">
    <property type="protein sequence ID" value="KAH6685482.1"/>
    <property type="molecule type" value="Genomic_DNA"/>
</dbReference>
<feature type="compositionally biased region" description="Low complexity" evidence="8">
    <location>
        <begin position="1"/>
        <end position="11"/>
    </location>
</feature>
<evidence type="ECO:0000256" key="4">
    <source>
        <dbReference type="ARBA" id="ARBA00023015"/>
    </source>
</evidence>
<dbReference type="InterPro" id="IPR051615">
    <property type="entry name" value="Transcr_Regulatory_Elem"/>
</dbReference>
<keyword evidence="6" id="KW-0804">Transcription</keyword>
<dbReference type="InterPro" id="IPR036864">
    <property type="entry name" value="Zn2-C6_fun-type_DNA-bd_sf"/>
</dbReference>
<sequence length="377" mass="41150">MPRSDPSPDSDLPAQQPTSEATGPRVWRACLPCRRKKIKCDGRQPCHNCSSRNQDCEVTQSNDNASASRNYAASFEVRCQEMATLCERLETLTGQLTRSIDALNSSSSASAPPMGTMLPATGSIVNDAHADLLQAAHVLRSMPELRRPVASNDVREHLVTQDAVTMNASPGGQAGTAQNTGLLSDLDDDELDSASDILEEEFPDQNDQDTSGVGALVRDSYGDLRFVGGSSNHLLIEAAHSASPNTTGPSPQLTEPGSGGSTTTTHEDRKQVDIPLFYITDLLTRLFFNQLHYTFPVLFKPRFIQRYRRIYGRTSATAKQSEADDQRFLIVFFAVYAYASSLLPPNTASPGFPGLEYYKRALLLHYASTGEASLERV</sequence>
<evidence type="ECO:0000256" key="6">
    <source>
        <dbReference type="ARBA" id="ARBA00023163"/>
    </source>
</evidence>
<evidence type="ECO:0000313" key="10">
    <source>
        <dbReference type="EMBL" id="KAH6685482.1"/>
    </source>
</evidence>
<feature type="region of interest" description="Disordered" evidence="8">
    <location>
        <begin position="165"/>
        <end position="188"/>
    </location>
</feature>
<dbReference type="AlphaFoldDB" id="A0A9P8V988"/>
<dbReference type="GO" id="GO:0008270">
    <property type="term" value="F:zinc ion binding"/>
    <property type="evidence" value="ECO:0007669"/>
    <property type="project" value="InterPro"/>
</dbReference>
<dbReference type="PROSITE" id="PS00463">
    <property type="entry name" value="ZN2_CY6_FUNGAL_1"/>
    <property type="match status" value="1"/>
</dbReference>